<evidence type="ECO:0000313" key="4">
    <source>
        <dbReference type="Proteomes" id="UP000325517"/>
    </source>
</evidence>
<dbReference type="Pfam" id="PF00535">
    <property type="entry name" value="Glycos_transf_2"/>
    <property type="match status" value="1"/>
</dbReference>
<dbReference type="InterPro" id="IPR011990">
    <property type="entry name" value="TPR-like_helical_dom_sf"/>
</dbReference>
<dbReference type="Gene3D" id="3.90.550.10">
    <property type="entry name" value="Spore Coat Polysaccharide Biosynthesis Protein SpsA, Chain A"/>
    <property type="match status" value="1"/>
</dbReference>
<dbReference type="PROSITE" id="PS50005">
    <property type="entry name" value="TPR"/>
    <property type="match status" value="1"/>
</dbReference>
<organism evidence="3 4">
    <name type="scientific">Psychrobacillus glaciei</name>
    <dbReference type="NCBI Taxonomy" id="2283160"/>
    <lineage>
        <taxon>Bacteria</taxon>
        <taxon>Bacillati</taxon>
        <taxon>Bacillota</taxon>
        <taxon>Bacilli</taxon>
        <taxon>Bacillales</taxon>
        <taxon>Bacillaceae</taxon>
        <taxon>Psychrobacillus</taxon>
    </lineage>
</organism>
<dbReference type="InterPro" id="IPR029044">
    <property type="entry name" value="Nucleotide-diphossugar_trans"/>
</dbReference>
<dbReference type="SUPFAM" id="SSF48452">
    <property type="entry name" value="TPR-like"/>
    <property type="match status" value="1"/>
</dbReference>
<dbReference type="KEGG" id="psyo:PB01_16915"/>
<evidence type="ECO:0000313" key="3">
    <source>
        <dbReference type="EMBL" id="QFG00353.1"/>
    </source>
</evidence>
<reference evidence="3 4" key="1">
    <citation type="submission" date="2018-07" db="EMBL/GenBank/DDBJ databases">
        <title>Complete genome sequence of Psychrobacillus sp. PB01, isolated from iceberg, and comparative genome analysis of Psychrobacillus strains.</title>
        <authorList>
            <person name="Lee P.C."/>
        </authorList>
    </citation>
    <scope>NUCLEOTIDE SEQUENCE [LARGE SCALE GENOMIC DNA]</scope>
    <source>
        <strain evidence="3 4">PB01</strain>
    </source>
</reference>
<evidence type="ECO:0000259" key="2">
    <source>
        <dbReference type="Pfam" id="PF00535"/>
    </source>
</evidence>
<dbReference type="Proteomes" id="UP000325517">
    <property type="component" value="Chromosome"/>
</dbReference>
<dbReference type="OrthoDB" id="9815923at2"/>
<accession>A0A5J6SS06</accession>
<gene>
    <name evidence="3" type="ORF">PB01_16915</name>
</gene>
<dbReference type="CDD" id="cd02511">
    <property type="entry name" value="Beta4Glucosyltransferase"/>
    <property type="match status" value="1"/>
</dbReference>
<feature type="domain" description="Glycosyltransferase 2-like" evidence="2">
    <location>
        <begin position="6"/>
        <end position="100"/>
    </location>
</feature>
<dbReference type="AlphaFoldDB" id="A0A5J6SS06"/>
<keyword evidence="4" id="KW-1185">Reference proteome</keyword>
<keyword evidence="1" id="KW-0802">TPR repeat</keyword>
<name>A0A5J6SS06_9BACI</name>
<dbReference type="InterPro" id="IPR019734">
    <property type="entry name" value="TPR_rpt"/>
</dbReference>
<dbReference type="SUPFAM" id="SSF53448">
    <property type="entry name" value="Nucleotide-diphospho-sugar transferases"/>
    <property type="match status" value="1"/>
</dbReference>
<keyword evidence="3" id="KW-0808">Transferase</keyword>
<sequence>MSTITLCMIVKNEEEVLHQCLNSVKAICDEIIIVDTGSTDNTKEIAKKFTDKVIDFPWINNFSAARNFAFSHATMDYILWLDADDILLKEELQKFKTLKNNLDISVDAFSMIYHTAFDEYGNPTFSFRRNRLVKRVNNFQWIGPVHEYLEVGGNIITTDIAITHRKNDKSNLSIQSDRNLKIYENRLEKGEEFTPRDLFYYANELKDHAQYQKSSFYYQKFLATKKGWVEDEIRACINMAECYRNLGNTELEKQSLVMSIFYDVPRPEVSCRLGDIYKNKRNFRKALTWYRLAIEIEEEDHQGFKQEAFATWYPNLQLCVCYWEIGDIKKAIEHNNKAKTYRPNDAKVKSNEEFFQNYEKNNKE</sequence>
<dbReference type="EMBL" id="CP031223">
    <property type="protein sequence ID" value="QFG00353.1"/>
    <property type="molecule type" value="Genomic_DNA"/>
</dbReference>
<evidence type="ECO:0000256" key="1">
    <source>
        <dbReference type="PROSITE-ProRule" id="PRU00339"/>
    </source>
</evidence>
<dbReference type="PANTHER" id="PTHR43630:SF2">
    <property type="entry name" value="GLYCOSYLTRANSFERASE"/>
    <property type="match status" value="1"/>
</dbReference>
<dbReference type="Gene3D" id="1.25.40.10">
    <property type="entry name" value="Tetratricopeptide repeat domain"/>
    <property type="match status" value="1"/>
</dbReference>
<dbReference type="SMART" id="SM00028">
    <property type="entry name" value="TPR"/>
    <property type="match status" value="3"/>
</dbReference>
<proteinExistence type="predicted"/>
<dbReference type="InterPro" id="IPR001173">
    <property type="entry name" value="Glyco_trans_2-like"/>
</dbReference>
<dbReference type="Pfam" id="PF13181">
    <property type="entry name" value="TPR_8"/>
    <property type="match status" value="1"/>
</dbReference>
<dbReference type="PANTHER" id="PTHR43630">
    <property type="entry name" value="POLY-BETA-1,6-N-ACETYL-D-GLUCOSAMINE SYNTHASE"/>
    <property type="match status" value="1"/>
</dbReference>
<protein>
    <submittedName>
        <fullName evidence="3">Glycosyltransferase</fullName>
    </submittedName>
</protein>
<dbReference type="GO" id="GO:0016740">
    <property type="term" value="F:transferase activity"/>
    <property type="evidence" value="ECO:0007669"/>
    <property type="project" value="UniProtKB-KW"/>
</dbReference>
<feature type="repeat" description="TPR" evidence="1">
    <location>
        <begin position="267"/>
        <end position="300"/>
    </location>
</feature>